<dbReference type="PANTHER" id="PTHR12049:SF7">
    <property type="entry name" value="PROTEIN ARGININE METHYLTRANSFERASE NDUFAF7, MITOCHONDRIAL"/>
    <property type="match status" value="1"/>
</dbReference>
<evidence type="ECO:0000256" key="6">
    <source>
        <dbReference type="ARBA" id="ARBA00023128"/>
    </source>
</evidence>
<comment type="caution">
    <text evidence="11">The sequence shown here is derived from an EMBL/GenBank/DDBJ whole genome shotgun (WGS) entry which is preliminary data.</text>
</comment>
<evidence type="ECO:0000256" key="7">
    <source>
        <dbReference type="ARBA" id="ARBA00048612"/>
    </source>
</evidence>
<evidence type="ECO:0000256" key="8">
    <source>
        <dbReference type="ARBA" id="ARBA00054758"/>
    </source>
</evidence>
<evidence type="ECO:0000256" key="10">
    <source>
        <dbReference type="SAM" id="MobiDB-lite"/>
    </source>
</evidence>
<dbReference type="InterPro" id="IPR038375">
    <property type="entry name" value="NDUFAF7_sf"/>
</dbReference>
<sequence>MLRRALLKAAPTRRLFSPSSSSSLSVTSLRQSSSSSQIPNSHFVEHVEDPPQPPPSATISVDRSNLYHPPEHSHEPSADSELVKHLKNIIKFRGGPITVAEYMEEVLTNPKAGFYINRDVFGAEGDFITSPEVSQMFGEMIGVWAMCLWEQMGRPSRVNLVELGPGRGTLMADLLRGASKFKSFVDSLQIHLVECSPALQKLQYQKLKCMTDEGADGNADKRCISRLAGSAVSWHATLEQVPTGSPTIIIGHEFYDALPVHQFQKASRGWCEKMVDVTENSSFRFVLSPQPTPALLYLMKRCKWAKSEEIANVNQIEVCPKAIDLTQEIANRIGVDGGGALIIDYGLNGIVSDSLQAIRKHKFVDILDNPGTADLSAYVDFDAIRHSAEEIPDVSVHGPMTQSQFLGSLGINFRVETLLENCNEEQAESLRTGYWRLVGEGEAPFWEGPEEQAPIGMGTRYLAMAIVNKKQGIPVPFM</sequence>
<dbReference type="GO" id="GO:0005739">
    <property type="term" value="C:mitochondrion"/>
    <property type="evidence" value="ECO:0007669"/>
    <property type="project" value="UniProtKB-SubCell"/>
</dbReference>
<accession>A0AAV6XX46</accession>
<keyword evidence="4 9" id="KW-0808">Transferase</keyword>
<dbReference type="SUPFAM" id="SSF53335">
    <property type="entry name" value="S-adenosyl-L-methionine-dependent methyltransferases"/>
    <property type="match status" value="1"/>
</dbReference>
<dbReference type="Gene3D" id="3.40.50.12710">
    <property type="match status" value="1"/>
</dbReference>
<dbReference type="AlphaFoldDB" id="A0AAV6XX46"/>
<dbReference type="InterPro" id="IPR029063">
    <property type="entry name" value="SAM-dependent_MTases_sf"/>
</dbReference>
<dbReference type="Proteomes" id="UP000826271">
    <property type="component" value="Unassembled WGS sequence"/>
</dbReference>
<gene>
    <name evidence="11" type="ORF">BUALT_Bualt04G0149900</name>
</gene>
<name>A0AAV6XX46_9LAMI</name>
<comment type="function">
    <text evidence="8">Arginine methyltransferase involved in the assembly or stability of mitochondrial NADH:ubiquinone oxidoreductase complex (complex I). Acts by mediating symmetric dimethylation of 'Arg-118' of NDUFS2 after it assembles into the complex I, stabilizing the early intermediate complex.</text>
</comment>
<feature type="compositionally biased region" description="Low complexity" evidence="10">
    <location>
        <begin position="13"/>
        <end position="36"/>
    </location>
</feature>
<dbReference type="PANTHER" id="PTHR12049">
    <property type="entry name" value="PROTEIN ARGININE METHYLTRANSFERASE NDUFAF7, MITOCHONDRIAL"/>
    <property type="match status" value="1"/>
</dbReference>
<dbReference type="Pfam" id="PF02636">
    <property type="entry name" value="Methyltransf_28"/>
    <property type="match status" value="1"/>
</dbReference>
<keyword evidence="6 9" id="KW-0496">Mitochondrion</keyword>
<protein>
    <recommendedName>
        <fullName evidence="9">Protein arginine methyltransferase NDUFAF7</fullName>
        <ecNumber evidence="9">2.1.1.320</ecNumber>
    </recommendedName>
</protein>
<comment type="catalytic activity">
    <reaction evidence="7 9">
        <text>L-arginyl-[protein] + 2 S-adenosyl-L-methionine = N(omega),N(omega)'-dimethyl-L-arginyl-[protein] + 2 S-adenosyl-L-homocysteine + 2 H(+)</text>
        <dbReference type="Rhea" id="RHEA:48108"/>
        <dbReference type="Rhea" id="RHEA-COMP:10532"/>
        <dbReference type="Rhea" id="RHEA-COMP:11992"/>
        <dbReference type="ChEBI" id="CHEBI:15378"/>
        <dbReference type="ChEBI" id="CHEBI:29965"/>
        <dbReference type="ChEBI" id="CHEBI:57856"/>
        <dbReference type="ChEBI" id="CHEBI:59789"/>
        <dbReference type="ChEBI" id="CHEBI:88221"/>
        <dbReference type="EC" id="2.1.1.320"/>
    </reaction>
</comment>
<keyword evidence="12" id="KW-1185">Reference proteome</keyword>
<dbReference type="InterPro" id="IPR003788">
    <property type="entry name" value="NDUFAF7"/>
</dbReference>
<organism evidence="11 12">
    <name type="scientific">Buddleja alternifolia</name>
    <dbReference type="NCBI Taxonomy" id="168488"/>
    <lineage>
        <taxon>Eukaryota</taxon>
        <taxon>Viridiplantae</taxon>
        <taxon>Streptophyta</taxon>
        <taxon>Embryophyta</taxon>
        <taxon>Tracheophyta</taxon>
        <taxon>Spermatophyta</taxon>
        <taxon>Magnoliopsida</taxon>
        <taxon>eudicotyledons</taxon>
        <taxon>Gunneridae</taxon>
        <taxon>Pentapetalae</taxon>
        <taxon>asterids</taxon>
        <taxon>lamiids</taxon>
        <taxon>Lamiales</taxon>
        <taxon>Scrophulariaceae</taxon>
        <taxon>Buddlejeae</taxon>
        <taxon>Buddleja</taxon>
    </lineage>
</organism>
<keyword evidence="3 9" id="KW-0489">Methyltransferase</keyword>
<evidence type="ECO:0000256" key="9">
    <source>
        <dbReference type="RuleBase" id="RU364114"/>
    </source>
</evidence>
<dbReference type="EC" id="2.1.1.320" evidence="9"/>
<feature type="compositionally biased region" description="Basic and acidic residues" evidence="10">
    <location>
        <begin position="69"/>
        <end position="80"/>
    </location>
</feature>
<dbReference type="EMBL" id="WHWC01000004">
    <property type="protein sequence ID" value="KAG8384742.1"/>
    <property type="molecule type" value="Genomic_DNA"/>
</dbReference>
<comment type="similarity">
    <text evidence="2 9">Belongs to the NDUFAF7 family.</text>
</comment>
<dbReference type="FunFam" id="3.40.50.12710:FF:000001">
    <property type="entry name" value="Protein arginine methyltransferase NDUFAF7"/>
    <property type="match status" value="1"/>
</dbReference>
<evidence type="ECO:0000313" key="11">
    <source>
        <dbReference type="EMBL" id="KAG8384742.1"/>
    </source>
</evidence>
<keyword evidence="5" id="KW-0809">Transit peptide</keyword>
<evidence type="ECO:0000256" key="1">
    <source>
        <dbReference type="ARBA" id="ARBA00004173"/>
    </source>
</evidence>
<feature type="region of interest" description="Disordered" evidence="10">
    <location>
        <begin position="12"/>
        <end position="80"/>
    </location>
</feature>
<evidence type="ECO:0000256" key="3">
    <source>
        <dbReference type="ARBA" id="ARBA00022603"/>
    </source>
</evidence>
<dbReference type="GO" id="GO:0035243">
    <property type="term" value="F:protein-arginine omega-N symmetric methyltransferase activity"/>
    <property type="evidence" value="ECO:0007669"/>
    <property type="project" value="UniProtKB-EC"/>
</dbReference>
<evidence type="ECO:0000256" key="4">
    <source>
        <dbReference type="ARBA" id="ARBA00022679"/>
    </source>
</evidence>
<evidence type="ECO:0000313" key="12">
    <source>
        <dbReference type="Proteomes" id="UP000826271"/>
    </source>
</evidence>
<evidence type="ECO:0000256" key="2">
    <source>
        <dbReference type="ARBA" id="ARBA00005891"/>
    </source>
</evidence>
<proteinExistence type="inferred from homology"/>
<dbReference type="GO" id="GO:0032981">
    <property type="term" value="P:mitochondrial respiratory chain complex I assembly"/>
    <property type="evidence" value="ECO:0007669"/>
    <property type="project" value="TreeGrafter"/>
</dbReference>
<comment type="subcellular location">
    <subcellularLocation>
        <location evidence="1 9">Mitochondrion</location>
    </subcellularLocation>
</comment>
<reference evidence="11" key="1">
    <citation type="submission" date="2019-10" db="EMBL/GenBank/DDBJ databases">
        <authorList>
            <person name="Zhang R."/>
            <person name="Pan Y."/>
            <person name="Wang J."/>
            <person name="Ma R."/>
            <person name="Yu S."/>
        </authorList>
    </citation>
    <scope>NUCLEOTIDE SEQUENCE</scope>
    <source>
        <strain evidence="11">LA-IB0</strain>
        <tissue evidence="11">Leaf</tissue>
    </source>
</reference>
<dbReference type="GO" id="GO:0032259">
    <property type="term" value="P:methylation"/>
    <property type="evidence" value="ECO:0007669"/>
    <property type="project" value="UniProtKB-KW"/>
</dbReference>
<evidence type="ECO:0000256" key="5">
    <source>
        <dbReference type="ARBA" id="ARBA00022946"/>
    </source>
</evidence>